<evidence type="ECO:0000313" key="2">
    <source>
        <dbReference type="EMBL" id="KIW24420.1"/>
    </source>
</evidence>
<name>A0A0D2C1U6_9EURO</name>
<protein>
    <recommendedName>
        <fullName evidence="4">BZIP domain-containing protein</fullName>
    </recommendedName>
</protein>
<evidence type="ECO:0000313" key="3">
    <source>
        <dbReference type="Proteomes" id="UP000054466"/>
    </source>
</evidence>
<feature type="compositionally biased region" description="Pro residues" evidence="1">
    <location>
        <begin position="67"/>
        <end position="76"/>
    </location>
</feature>
<dbReference type="AlphaFoldDB" id="A0A0D2C1U6"/>
<dbReference type="STRING" id="569365.A0A0D2C1U6"/>
<dbReference type="VEuPathDB" id="FungiDB:PV07_10134"/>
<proteinExistence type="predicted"/>
<dbReference type="EMBL" id="KN847045">
    <property type="protein sequence ID" value="KIW24420.1"/>
    <property type="molecule type" value="Genomic_DNA"/>
</dbReference>
<evidence type="ECO:0008006" key="4">
    <source>
        <dbReference type="Google" id="ProtNLM"/>
    </source>
</evidence>
<organism evidence="2 3">
    <name type="scientific">Cladophialophora immunda</name>
    <dbReference type="NCBI Taxonomy" id="569365"/>
    <lineage>
        <taxon>Eukaryota</taxon>
        <taxon>Fungi</taxon>
        <taxon>Dikarya</taxon>
        <taxon>Ascomycota</taxon>
        <taxon>Pezizomycotina</taxon>
        <taxon>Eurotiomycetes</taxon>
        <taxon>Chaetothyriomycetidae</taxon>
        <taxon>Chaetothyriales</taxon>
        <taxon>Herpotrichiellaceae</taxon>
        <taxon>Cladophialophora</taxon>
    </lineage>
</organism>
<gene>
    <name evidence="2" type="ORF">PV07_10134</name>
</gene>
<reference evidence="2 3" key="1">
    <citation type="submission" date="2015-01" db="EMBL/GenBank/DDBJ databases">
        <title>The Genome Sequence of Cladophialophora immunda CBS83496.</title>
        <authorList>
            <consortium name="The Broad Institute Genomics Platform"/>
            <person name="Cuomo C."/>
            <person name="de Hoog S."/>
            <person name="Gorbushina A."/>
            <person name="Stielow B."/>
            <person name="Teixiera M."/>
            <person name="Abouelleil A."/>
            <person name="Chapman S.B."/>
            <person name="Priest M."/>
            <person name="Young S.K."/>
            <person name="Wortman J."/>
            <person name="Nusbaum C."/>
            <person name="Birren B."/>
        </authorList>
    </citation>
    <scope>NUCLEOTIDE SEQUENCE [LARGE SCALE GENOMIC DNA]</scope>
    <source>
        <strain evidence="2 3">CBS 83496</strain>
    </source>
</reference>
<keyword evidence="3" id="KW-1185">Reference proteome</keyword>
<dbReference type="OrthoDB" id="3469466at2759"/>
<dbReference type="GeneID" id="27349328"/>
<evidence type="ECO:0000256" key="1">
    <source>
        <dbReference type="SAM" id="MobiDB-lite"/>
    </source>
</evidence>
<dbReference type="RefSeq" id="XP_016244636.1">
    <property type="nucleotide sequence ID" value="XM_016397445.1"/>
</dbReference>
<dbReference type="PANTHER" id="PTHR37540:SF5">
    <property type="entry name" value="TRANSCRIPTION FACTOR DOMAIN-CONTAINING PROTEIN"/>
    <property type="match status" value="1"/>
</dbReference>
<dbReference type="PANTHER" id="PTHR37540">
    <property type="entry name" value="TRANSCRIPTION FACTOR (ACR-2), PUTATIVE-RELATED-RELATED"/>
    <property type="match status" value="1"/>
</dbReference>
<sequence>MVVQPSRIVFERRLPTEARREQEDWGGLSDARARRRLQNRLNQRSYRRRRAAERAARRASAACSPHKPVPLAPREPVPTAHQKGKVIETASKRDAPCPENPLGRVQVDLCSQTVLQQITSPVPGCAVLLSNPQVRRVHHYALTTLWPSFRHHSLETDESLTSAFFHLSMVDDLLLNSFVWTAALVMSMHLPQTAVDNDAVMFTCQNRAVQSIREHIERNEISDSVIFAVLGLTIRDTNPRVAMQERGDDCFGGFDPPLRSLGWIQYFSHFRWTPSHIRAAKSLVAARGGLQHITTPGVAEQIQSTDILQASLSLGRPHFALCRLYQHVLDNHVRMIRPPRERLDEAFPALGDVDFKDLLLDMRMYCRDLDRVAAESGVSVSDDDADLVPASVAWETHVYRNLIQYRLLRLPRYESPEEELCRLGAMVFSYGVIFPVARPEPLRALAKQLRTALEDYVFCPSMAKDDDATMLGENEAEERVDADADAAVPTNAPSPPVAFLLWLAVLGAMASKNTDDGPFFLNLVSTWSTRLGVVRFARLRALMRSFLWLERACDKGAFGVWTTIRAGIVDDDDGDDNGGVASRGLGLEKADGRPNAPLLEQQKDGVGGSLHLMSLICAG</sequence>
<feature type="region of interest" description="Disordered" evidence="1">
    <location>
        <begin position="41"/>
        <end position="80"/>
    </location>
</feature>
<dbReference type="Proteomes" id="UP000054466">
    <property type="component" value="Unassembled WGS sequence"/>
</dbReference>
<dbReference type="HOGENOM" id="CLU_032147_0_0_1"/>
<accession>A0A0D2C1U6</accession>